<protein>
    <recommendedName>
        <fullName evidence="10">Palmitoyltransferase</fullName>
        <ecNumber evidence="10">2.3.1.225</ecNumber>
    </recommendedName>
</protein>
<dbReference type="GO" id="GO:0006612">
    <property type="term" value="P:protein targeting to membrane"/>
    <property type="evidence" value="ECO:0007669"/>
    <property type="project" value="TreeGrafter"/>
</dbReference>
<comment type="subcellular location">
    <subcellularLocation>
        <location evidence="1">Endomembrane system</location>
        <topology evidence="1">Multi-pass membrane protein</topology>
    </subcellularLocation>
</comment>
<feature type="transmembrane region" description="Helical" evidence="10">
    <location>
        <begin position="215"/>
        <end position="238"/>
    </location>
</feature>
<evidence type="ECO:0000256" key="2">
    <source>
        <dbReference type="ARBA" id="ARBA00022679"/>
    </source>
</evidence>
<feature type="domain" description="Palmitoyltransferase DHHC" evidence="11">
    <location>
        <begin position="168"/>
        <end position="273"/>
    </location>
</feature>
<dbReference type="PANTHER" id="PTHR22883:SF43">
    <property type="entry name" value="PALMITOYLTRANSFERASE APP"/>
    <property type="match status" value="1"/>
</dbReference>
<evidence type="ECO:0000313" key="13">
    <source>
        <dbReference type="Proteomes" id="UP000683925"/>
    </source>
</evidence>
<keyword evidence="13" id="KW-1185">Reference proteome</keyword>
<comment type="caution">
    <text evidence="12">The sequence shown here is derived from an EMBL/GenBank/DDBJ whole genome shotgun (WGS) entry which is preliminary data.</text>
</comment>
<dbReference type="AlphaFoldDB" id="A0A8S1SYX9"/>
<dbReference type="EC" id="2.3.1.225" evidence="10"/>
<gene>
    <name evidence="12" type="ORF">POCTA_138.1.T0150285</name>
</gene>
<dbReference type="GO" id="GO:0005783">
    <property type="term" value="C:endoplasmic reticulum"/>
    <property type="evidence" value="ECO:0007669"/>
    <property type="project" value="TreeGrafter"/>
</dbReference>
<evidence type="ECO:0000256" key="6">
    <source>
        <dbReference type="ARBA" id="ARBA00023139"/>
    </source>
</evidence>
<dbReference type="Pfam" id="PF01529">
    <property type="entry name" value="DHHC"/>
    <property type="match status" value="1"/>
</dbReference>
<evidence type="ECO:0000256" key="8">
    <source>
        <dbReference type="ARBA" id="ARBA00023315"/>
    </source>
</evidence>
<dbReference type="GO" id="GO:0019706">
    <property type="term" value="F:protein-cysteine S-palmitoyltransferase activity"/>
    <property type="evidence" value="ECO:0007669"/>
    <property type="project" value="UniProtKB-EC"/>
</dbReference>
<organism evidence="12 13">
    <name type="scientific">Paramecium octaurelia</name>
    <dbReference type="NCBI Taxonomy" id="43137"/>
    <lineage>
        <taxon>Eukaryota</taxon>
        <taxon>Sar</taxon>
        <taxon>Alveolata</taxon>
        <taxon>Ciliophora</taxon>
        <taxon>Intramacronucleata</taxon>
        <taxon>Oligohymenophorea</taxon>
        <taxon>Peniculida</taxon>
        <taxon>Parameciidae</taxon>
        <taxon>Paramecium</taxon>
    </lineage>
</organism>
<dbReference type="OMA" id="KASHCKF"/>
<feature type="transmembrane region" description="Helical" evidence="10">
    <location>
        <begin position="244"/>
        <end position="265"/>
    </location>
</feature>
<dbReference type="PANTHER" id="PTHR22883">
    <property type="entry name" value="ZINC FINGER DHHC DOMAIN CONTAINING PROTEIN"/>
    <property type="match status" value="1"/>
</dbReference>
<evidence type="ECO:0000256" key="1">
    <source>
        <dbReference type="ARBA" id="ARBA00004127"/>
    </source>
</evidence>
<evidence type="ECO:0000256" key="3">
    <source>
        <dbReference type="ARBA" id="ARBA00022692"/>
    </source>
</evidence>
<keyword evidence="2 10" id="KW-0808">Transferase</keyword>
<keyword evidence="6" id="KW-0564">Palmitate</keyword>
<comment type="domain">
    <text evidence="10">The DHHC domain is required for palmitoyltransferase activity.</text>
</comment>
<feature type="transmembrane region" description="Helical" evidence="10">
    <location>
        <begin position="41"/>
        <end position="64"/>
    </location>
</feature>
<evidence type="ECO:0000256" key="7">
    <source>
        <dbReference type="ARBA" id="ARBA00023288"/>
    </source>
</evidence>
<feature type="transmembrane region" description="Helical" evidence="10">
    <location>
        <begin position="277"/>
        <end position="298"/>
    </location>
</feature>
<keyword evidence="3 10" id="KW-0812">Transmembrane</keyword>
<accession>A0A8S1SYX9</accession>
<evidence type="ECO:0000259" key="11">
    <source>
        <dbReference type="Pfam" id="PF01529"/>
    </source>
</evidence>
<evidence type="ECO:0000256" key="9">
    <source>
        <dbReference type="ARBA" id="ARBA00048048"/>
    </source>
</evidence>
<sequence>MKKILHFFEDIETSDNRKSFEAFTRCKGNIIFGAKNDLPNIIGTFFLIVAIIMLYLIFIFPAALNYQYNALAITIVICCLLPIITLLNVTMTEPGVLLKGDLPDPQQYQQQQQQQQLQQTVEELDSTAQQNKNFSEVESIRNGSNQILLVEGSQNQIELNLEVPSIYQVRYCSTCKIMRPSKASHCKFCNHCVEGFDHHCFWVGTCIGIRNQRAFLLFLQSSLIVAILAFCQCSLNLYHQYLDIYHLWILMFKQASIPIIAIYVIYFCCGCWTQQSYLNVIIIMIMLIVPIIYSAVLINIEDVYKDYRYYDNPFLTFLVTIILLVCCCFLIPFNSINCYYISLGKTAKQMKSEDQYYLRKQSQMKKSFSSSEVFQNLVKFYTSPIPISRNQ</sequence>
<comment type="catalytic activity">
    <reaction evidence="9 10">
        <text>L-cysteinyl-[protein] + hexadecanoyl-CoA = S-hexadecanoyl-L-cysteinyl-[protein] + CoA</text>
        <dbReference type="Rhea" id="RHEA:36683"/>
        <dbReference type="Rhea" id="RHEA-COMP:10131"/>
        <dbReference type="Rhea" id="RHEA-COMP:11032"/>
        <dbReference type="ChEBI" id="CHEBI:29950"/>
        <dbReference type="ChEBI" id="CHEBI:57287"/>
        <dbReference type="ChEBI" id="CHEBI:57379"/>
        <dbReference type="ChEBI" id="CHEBI:74151"/>
        <dbReference type="EC" id="2.3.1.225"/>
    </reaction>
</comment>
<reference evidence="12" key="1">
    <citation type="submission" date="2021-01" db="EMBL/GenBank/DDBJ databases">
        <authorList>
            <consortium name="Genoscope - CEA"/>
            <person name="William W."/>
        </authorList>
    </citation>
    <scope>NUCLEOTIDE SEQUENCE</scope>
</reference>
<keyword evidence="4 10" id="KW-1133">Transmembrane helix</keyword>
<dbReference type="InterPro" id="IPR039859">
    <property type="entry name" value="PFA4/ZDH16/20/ERF2-like"/>
</dbReference>
<dbReference type="Proteomes" id="UP000683925">
    <property type="component" value="Unassembled WGS sequence"/>
</dbReference>
<dbReference type="OrthoDB" id="302728at2759"/>
<keyword evidence="8 10" id="KW-0012">Acyltransferase</keyword>
<dbReference type="GO" id="GO:0005794">
    <property type="term" value="C:Golgi apparatus"/>
    <property type="evidence" value="ECO:0007669"/>
    <property type="project" value="TreeGrafter"/>
</dbReference>
<keyword evidence="7" id="KW-0449">Lipoprotein</keyword>
<proteinExistence type="inferred from homology"/>
<keyword evidence="5 10" id="KW-0472">Membrane</keyword>
<name>A0A8S1SYX9_PAROT</name>
<dbReference type="PROSITE" id="PS50216">
    <property type="entry name" value="DHHC"/>
    <property type="match status" value="1"/>
</dbReference>
<dbReference type="EMBL" id="CAJJDP010000015">
    <property type="protein sequence ID" value="CAD8143934.1"/>
    <property type="molecule type" value="Genomic_DNA"/>
</dbReference>
<evidence type="ECO:0000256" key="5">
    <source>
        <dbReference type="ARBA" id="ARBA00023136"/>
    </source>
</evidence>
<dbReference type="InterPro" id="IPR001594">
    <property type="entry name" value="Palmitoyltrfase_DHHC"/>
</dbReference>
<feature type="transmembrane region" description="Helical" evidence="10">
    <location>
        <begin position="70"/>
        <end position="89"/>
    </location>
</feature>
<evidence type="ECO:0000313" key="12">
    <source>
        <dbReference type="EMBL" id="CAD8143934.1"/>
    </source>
</evidence>
<evidence type="ECO:0000256" key="10">
    <source>
        <dbReference type="RuleBase" id="RU079119"/>
    </source>
</evidence>
<comment type="similarity">
    <text evidence="10">Belongs to the DHHC palmitoyltransferase family.</text>
</comment>
<evidence type="ECO:0000256" key="4">
    <source>
        <dbReference type="ARBA" id="ARBA00022989"/>
    </source>
</evidence>
<feature type="transmembrane region" description="Helical" evidence="10">
    <location>
        <begin position="318"/>
        <end position="341"/>
    </location>
</feature>